<name>N0E5B0_9MICO</name>
<dbReference type="GO" id="GO:0005829">
    <property type="term" value="C:cytosol"/>
    <property type="evidence" value="ECO:0007669"/>
    <property type="project" value="TreeGrafter"/>
</dbReference>
<comment type="similarity">
    <text evidence="1 2">Belongs to the UPF0301 (AlgH) family.</text>
</comment>
<dbReference type="eggNOG" id="COG1678">
    <property type="taxonomic scope" value="Bacteria"/>
</dbReference>
<dbReference type="SUPFAM" id="SSF143456">
    <property type="entry name" value="VC0467-like"/>
    <property type="match status" value="1"/>
</dbReference>
<evidence type="ECO:0000313" key="4">
    <source>
        <dbReference type="Proteomes" id="UP000013167"/>
    </source>
</evidence>
<reference evidence="3 4" key="1">
    <citation type="journal article" date="2013" name="ISME J.">
        <title>A metabolic model for members of the genus Tetrasphaera involved in enhanced biological phosphorus removal.</title>
        <authorList>
            <person name="Kristiansen R."/>
            <person name="Nguyen H.T.T."/>
            <person name="Saunders A.M."/>
            <person name="Nielsen J.L."/>
            <person name="Wimmer R."/>
            <person name="Le V.Q."/>
            <person name="McIlroy S.J."/>
            <person name="Petrovski S."/>
            <person name="Seviour R.J."/>
            <person name="Calteau A."/>
            <person name="Nielsen K.L."/>
            <person name="Nielsen P.H."/>
        </authorList>
    </citation>
    <scope>NUCLEOTIDE SEQUENCE [LARGE SCALE GENOMIC DNA]</scope>
    <source>
        <strain evidence="3 4">Lp2</strain>
    </source>
</reference>
<dbReference type="STRING" id="1193181.BN10_820036"/>
<keyword evidence="4" id="KW-1185">Reference proteome</keyword>
<dbReference type="NCBIfam" id="NF001270">
    <property type="entry name" value="PRK00228.2-2"/>
    <property type="match status" value="1"/>
</dbReference>
<evidence type="ECO:0000256" key="1">
    <source>
        <dbReference type="ARBA" id="ARBA00009600"/>
    </source>
</evidence>
<accession>N0E5B0</accession>
<dbReference type="EMBL" id="CAIZ01000155">
    <property type="protein sequence ID" value="CCH71200.1"/>
    <property type="molecule type" value="Genomic_DNA"/>
</dbReference>
<evidence type="ECO:0000256" key="2">
    <source>
        <dbReference type="HAMAP-Rule" id="MF_00758"/>
    </source>
</evidence>
<evidence type="ECO:0000313" key="3">
    <source>
        <dbReference type="EMBL" id="CCH71200.1"/>
    </source>
</evidence>
<dbReference type="Gene3D" id="3.40.1740.10">
    <property type="entry name" value="VC0467-like"/>
    <property type="match status" value="1"/>
</dbReference>
<dbReference type="Pfam" id="PF02622">
    <property type="entry name" value="DUF179"/>
    <property type="match status" value="1"/>
</dbReference>
<proteinExistence type="inferred from homology"/>
<gene>
    <name evidence="3" type="ORF">BN10_820036</name>
</gene>
<comment type="caution">
    <text evidence="3">The sequence shown here is derived from an EMBL/GenBank/DDBJ whole genome shotgun (WGS) entry which is preliminary data.</text>
</comment>
<sequence>MVVRGAAPREAPVASTTAAATVVVRVRAVARAVDGHNGRVSAERLTGRLLVATPLIDEGVFHRSVILVLQHGDDGAQGVVLNKPLTAEVDAILPGWGDHVSEPATLFQGGPVQLDSALGLVATSATAVSSVQELWPGVGLVDLDAVPALVASQVEAVRVFVGYAGWSPGQLEGELRTGSWYAVDARREDTFTLDPDALWAQVLRRQPGELSWVALLPEDPSIN</sequence>
<dbReference type="InterPro" id="IPR003774">
    <property type="entry name" value="AlgH-like"/>
</dbReference>
<dbReference type="AlphaFoldDB" id="N0E5B0"/>
<dbReference type="PANTHER" id="PTHR30327">
    <property type="entry name" value="UNCHARACTERIZED PROTEIN YQGE"/>
    <property type="match status" value="1"/>
</dbReference>
<organism evidence="3 4">
    <name type="scientific">Phycicoccus elongatus Lp2</name>
    <dbReference type="NCBI Taxonomy" id="1193181"/>
    <lineage>
        <taxon>Bacteria</taxon>
        <taxon>Bacillati</taxon>
        <taxon>Actinomycetota</taxon>
        <taxon>Actinomycetes</taxon>
        <taxon>Micrococcales</taxon>
        <taxon>Intrasporangiaceae</taxon>
        <taxon>Phycicoccus</taxon>
    </lineage>
</organism>
<dbReference type="PANTHER" id="PTHR30327:SF1">
    <property type="entry name" value="UPF0301 PROTEIN YQGE"/>
    <property type="match status" value="1"/>
</dbReference>
<protein>
    <recommendedName>
        <fullName evidence="2">UPF0301 protein BN10_820036</fullName>
    </recommendedName>
</protein>
<dbReference type="HOGENOM" id="CLU_057596_2_0_11"/>
<dbReference type="HAMAP" id="MF_00758">
    <property type="entry name" value="UPF0301"/>
    <property type="match status" value="1"/>
</dbReference>
<dbReference type="Proteomes" id="UP000013167">
    <property type="component" value="Unassembled WGS sequence"/>
</dbReference>